<keyword evidence="9" id="KW-1185">Reference proteome</keyword>
<feature type="transmembrane region" description="Helical" evidence="6">
    <location>
        <begin position="453"/>
        <end position="478"/>
    </location>
</feature>
<feature type="transmembrane region" description="Helical" evidence="6">
    <location>
        <begin position="40"/>
        <end position="62"/>
    </location>
</feature>
<evidence type="ECO:0000256" key="6">
    <source>
        <dbReference type="SAM" id="Phobius"/>
    </source>
</evidence>
<feature type="transmembrane region" description="Helical" evidence="6">
    <location>
        <begin position="74"/>
        <end position="91"/>
    </location>
</feature>
<feature type="transmembrane region" description="Helical" evidence="6">
    <location>
        <begin position="262"/>
        <end position="281"/>
    </location>
</feature>
<reference evidence="9" key="1">
    <citation type="journal article" date="2019" name="Int. J. Syst. Evol. Microbiol.">
        <title>The Global Catalogue of Microorganisms (GCM) 10K type strain sequencing project: providing services to taxonomists for standard genome sequencing and annotation.</title>
        <authorList>
            <consortium name="The Broad Institute Genomics Platform"/>
            <consortium name="The Broad Institute Genome Sequencing Center for Infectious Disease"/>
            <person name="Wu L."/>
            <person name="Ma J."/>
        </authorList>
    </citation>
    <scope>NUCLEOTIDE SEQUENCE [LARGE SCALE GENOMIC DNA]</scope>
    <source>
        <strain evidence="9">CCM 8936</strain>
    </source>
</reference>
<dbReference type="Gene3D" id="1.20.1720.10">
    <property type="entry name" value="Multidrug resistance protein D"/>
    <property type="match status" value="1"/>
</dbReference>
<evidence type="ECO:0000313" key="9">
    <source>
        <dbReference type="Proteomes" id="UP001597251"/>
    </source>
</evidence>
<feature type="transmembrane region" description="Helical" evidence="6">
    <location>
        <begin position="350"/>
        <end position="371"/>
    </location>
</feature>
<evidence type="ECO:0000256" key="4">
    <source>
        <dbReference type="ARBA" id="ARBA00022989"/>
    </source>
</evidence>
<keyword evidence="3 6" id="KW-0812">Transmembrane</keyword>
<comment type="subcellular location">
    <subcellularLocation>
        <location evidence="1">Cell membrane</location>
        <topology evidence="1">Multi-pass membrane protein</topology>
    </subcellularLocation>
</comment>
<dbReference type="Gene3D" id="1.20.1250.20">
    <property type="entry name" value="MFS general substrate transporter like domains"/>
    <property type="match status" value="1"/>
</dbReference>
<evidence type="ECO:0000256" key="3">
    <source>
        <dbReference type="ARBA" id="ARBA00022692"/>
    </source>
</evidence>
<dbReference type="EMBL" id="JBHTOI010000031">
    <property type="protein sequence ID" value="MFD1418022.1"/>
    <property type="molecule type" value="Genomic_DNA"/>
</dbReference>
<evidence type="ECO:0000256" key="1">
    <source>
        <dbReference type="ARBA" id="ARBA00004651"/>
    </source>
</evidence>
<keyword evidence="4 6" id="KW-1133">Transmembrane helix</keyword>
<evidence type="ECO:0000259" key="7">
    <source>
        <dbReference type="PROSITE" id="PS50850"/>
    </source>
</evidence>
<sequence>MSKRNLVIATVALLIANFMGGLDSTIVNTALPAIISDLNGIRLVGWISSAFLLGTAVTTVLWGRVGEIFGNKRVFQFSVALFILSSMLGGLSTNMVILIIARALMGIGAGGMVSIPFIIYADIYPNPAQRARALGWVTAFYTLSTVAGPLIGGWLVDALSWHWVFFINLPIGIISMLLLQFTYKEDKDKSVENSFDYLGAGLLSAALIVLLFASDALAISMVRSLSLLIIGMVILGFFLFIEKRSNHALIPLELLKNPRVQVQNVMMFLINGFMIGYSVYAPMWAQGLLGKSATMGGLTQIASSILLLVGTRLTAKLMIKIPYKRIVLMGTISIVISALSMTLATKAAPYWWLIVSGAFEGFGMGLSFTPMQVSLQDGVRKELVSVSTTFGLLFRTLGQTFMASVFGAVLSLNTASHVARSDGKITTDMINKLSDANTAEQLPQNLIPDMRTILFNGLHTIMLIGLALVIVSFIFNLVRKEPVKQPR</sequence>
<feature type="transmembrane region" description="Helical" evidence="6">
    <location>
        <begin position="326"/>
        <end position="344"/>
    </location>
</feature>
<dbReference type="Proteomes" id="UP001597251">
    <property type="component" value="Unassembled WGS sequence"/>
</dbReference>
<feature type="transmembrane region" description="Helical" evidence="6">
    <location>
        <begin position="220"/>
        <end position="241"/>
    </location>
</feature>
<dbReference type="CDD" id="cd17502">
    <property type="entry name" value="MFS_Azr1_MDR_like"/>
    <property type="match status" value="1"/>
</dbReference>
<dbReference type="SUPFAM" id="SSF103473">
    <property type="entry name" value="MFS general substrate transporter"/>
    <property type="match status" value="1"/>
</dbReference>
<feature type="transmembrane region" description="Helical" evidence="6">
    <location>
        <begin position="293"/>
        <end position="314"/>
    </location>
</feature>
<gene>
    <name evidence="8" type="ORF">ACFQ42_04640</name>
</gene>
<dbReference type="PANTHER" id="PTHR23501:SF191">
    <property type="entry name" value="VACUOLAR BASIC AMINO ACID TRANSPORTER 4"/>
    <property type="match status" value="1"/>
</dbReference>
<dbReference type="PROSITE" id="PS50850">
    <property type="entry name" value="MFS"/>
    <property type="match status" value="1"/>
</dbReference>
<accession>A0ABW4BU32</accession>
<feature type="transmembrane region" description="Helical" evidence="6">
    <location>
        <begin position="392"/>
        <end position="412"/>
    </location>
</feature>
<name>A0ABW4BU32_9LACO</name>
<protein>
    <submittedName>
        <fullName evidence="8">MDR family MFS transporter</fullName>
    </submittedName>
</protein>
<dbReference type="InterPro" id="IPR036259">
    <property type="entry name" value="MFS_trans_sf"/>
</dbReference>
<keyword evidence="5 6" id="KW-0472">Membrane</keyword>
<evidence type="ECO:0000256" key="2">
    <source>
        <dbReference type="ARBA" id="ARBA00022448"/>
    </source>
</evidence>
<comment type="caution">
    <text evidence="8">The sequence shown here is derived from an EMBL/GenBank/DDBJ whole genome shotgun (WGS) entry which is preliminary data.</text>
</comment>
<proteinExistence type="predicted"/>
<dbReference type="InterPro" id="IPR020846">
    <property type="entry name" value="MFS_dom"/>
</dbReference>
<feature type="domain" description="Major facilitator superfamily (MFS) profile" evidence="7">
    <location>
        <begin position="9"/>
        <end position="484"/>
    </location>
</feature>
<organism evidence="8 9">
    <name type="scientific">Companilactobacillus keshanensis</name>
    <dbReference type="NCBI Taxonomy" id="2486003"/>
    <lineage>
        <taxon>Bacteria</taxon>
        <taxon>Bacillati</taxon>
        <taxon>Bacillota</taxon>
        <taxon>Bacilli</taxon>
        <taxon>Lactobacillales</taxon>
        <taxon>Lactobacillaceae</taxon>
        <taxon>Companilactobacillus</taxon>
    </lineage>
</organism>
<dbReference type="RefSeq" id="WP_125678267.1">
    <property type="nucleotide sequence ID" value="NZ_JBHTOI010000031.1"/>
</dbReference>
<dbReference type="PANTHER" id="PTHR23501">
    <property type="entry name" value="MAJOR FACILITATOR SUPERFAMILY"/>
    <property type="match status" value="1"/>
</dbReference>
<keyword evidence="2" id="KW-0813">Transport</keyword>
<dbReference type="Pfam" id="PF07690">
    <property type="entry name" value="MFS_1"/>
    <property type="match status" value="1"/>
</dbReference>
<dbReference type="InterPro" id="IPR011701">
    <property type="entry name" value="MFS"/>
</dbReference>
<feature type="transmembrane region" description="Helical" evidence="6">
    <location>
        <begin position="97"/>
        <end position="121"/>
    </location>
</feature>
<feature type="transmembrane region" description="Helical" evidence="6">
    <location>
        <begin position="133"/>
        <end position="155"/>
    </location>
</feature>
<evidence type="ECO:0000313" key="8">
    <source>
        <dbReference type="EMBL" id="MFD1418022.1"/>
    </source>
</evidence>
<evidence type="ECO:0000256" key="5">
    <source>
        <dbReference type="ARBA" id="ARBA00023136"/>
    </source>
</evidence>
<feature type="transmembrane region" description="Helical" evidence="6">
    <location>
        <begin position="195"/>
        <end position="214"/>
    </location>
</feature>
<feature type="transmembrane region" description="Helical" evidence="6">
    <location>
        <begin position="161"/>
        <end position="183"/>
    </location>
</feature>